<proteinExistence type="predicted"/>
<dbReference type="EMBL" id="JAPDRQ010000278">
    <property type="protein sequence ID" value="KAJ9651151.1"/>
    <property type="molecule type" value="Genomic_DNA"/>
</dbReference>
<accession>A0ACC2ZUC7</accession>
<protein>
    <submittedName>
        <fullName evidence="1">Uncharacterized protein</fullName>
    </submittedName>
</protein>
<sequence length="380" mass="42307">MAIEQSNESLSGLDTLPPGHHLSLVSASRPTSAYTIHSTFADSAVDMDTPTPTALRDLPGTEKGGDYFKSAIPLATPNVDQTLSDKMRQLAAVAWTLEQDDSMGATKRNRIKKMLAELETHLDSGDAEVPESATAKELSQSKTSFGNITDPHSVEVAEGELDEDEEWIDESELIAVRNNLSATVKSMRLRFEEQRHLHQLTTSKLEAVAQKCIAQAQQVQDLLDELKNLRQENHTLGAENDQLRDKAAGLEFEATRNEVAVHAMSSAVTGLEGWIDSTNPSRHQTPLPAKKAKRQKVVIRGKGRFRGRYFVDEDDSEAGWYTQALADSELHQGVKAWLRGFHDVEEELRQQDSSSQHHSQVHRSETQDDVEWSDFQDAED</sequence>
<reference evidence="1" key="1">
    <citation type="submission" date="2022-10" db="EMBL/GenBank/DDBJ databases">
        <title>Culturing micro-colonial fungi from biological soil crusts in the Mojave desert and describing Neophaeococcomyces mojavensis, and introducing the new genera and species Taxawa tesnikishii.</title>
        <authorList>
            <person name="Kurbessoian T."/>
            <person name="Stajich J.E."/>
        </authorList>
    </citation>
    <scope>NUCLEOTIDE SEQUENCE</scope>
    <source>
        <strain evidence="1">JES_112</strain>
    </source>
</reference>
<comment type="caution">
    <text evidence="1">The sequence shown here is derived from an EMBL/GenBank/DDBJ whole genome shotgun (WGS) entry which is preliminary data.</text>
</comment>
<dbReference type="Proteomes" id="UP001172386">
    <property type="component" value="Unassembled WGS sequence"/>
</dbReference>
<keyword evidence="2" id="KW-1185">Reference proteome</keyword>
<organism evidence="1 2">
    <name type="scientific">Neophaeococcomyces mojaviensis</name>
    <dbReference type="NCBI Taxonomy" id="3383035"/>
    <lineage>
        <taxon>Eukaryota</taxon>
        <taxon>Fungi</taxon>
        <taxon>Dikarya</taxon>
        <taxon>Ascomycota</taxon>
        <taxon>Pezizomycotina</taxon>
        <taxon>Eurotiomycetes</taxon>
        <taxon>Chaetothyriomycetidae</taxon>
        <taxon>Chaetothyriales</taxon>
        <taxon>Chaetothyriales incertae sedis</taxon>
        <taxon>Neophaeococcomyces</taxon>
    </lineage>
</organism>
<name>A0ACC2ZUC7_9EURO</name>
<evidence type="ECO:0000313" key="1">
    <source>
        <dbReference type="EMBL" id="KAJ9651151.1"/>
    </source>
</evidence>
<evidence type="ECO:0000313" key="2">
    <source>
        <dbReference type="Proteomes" id="UP001172386"/>
    </source>
</evidence>
<gene>
    <name evidence="1" type="ORF">H2198_009552</name>
</gene>